<dbReference type="OrthoDB" id="2104739at2759"/>
<protein>
    <recommendedName>
        <fullName evidence="2">HNH nuclease domain-containing protein</fullName>
    </recommendedName>
</protein>
<dbReference type="InterPro" id="IPR003615">
    <property type="entry name" value="HNH_nuc"/>
</dbReference>
<evidence type="ECO:0000313" key="3">
    <source>
        <dbReference type="EMBL" id="KAE8391608.1"/>
    </source>
</evidence>
<feature type="region of interest" description="Disordered" evidence="1">
    <location>
        <begin position="386"/>
        <end position="409"/>
    </location>
</feature>
<evidence type="ECO:0000256" key="1">
    <source>
        <dbReference type="SAM" id="MobiDB-lite"/>
    </source>
</evidence>
<dbReference type="Pfam" id="PF13391">
    <property type="entry name" value="HNH_2"/>
    <property type="match status" value="1"/>
</dbReference>
<organism evidence="3">
    <name type="scientific">Petromyces alliaceus</name>
    <name type="common">Aspergillus alliaceus</name>
    <dbReference type="NCBI Taxonomy" id="209559"/>
    <lineage>
        <taxon>Eukaryota</taxon>
        <taxon>Fungi</taxon>
        <taxon>Dikarya</taxon>
        <taxon>Ascomycota</taxon>
        <taxon>Pezizomycotina</taxon>
        <taxon>Eurotiomycetes</taxon>
        <taxon>Eurotiomycetidae</taxon>
        <taxon>Eurotiales</taxon>
        <taxon>Aspergillaceae</taxon>
        <taxon>Aspergillus</taxon>
        <taxon>Aspergillus subgen. Circumdati</taxon>
    </lineage>
</organism>
<dbReference type="Proteomes" id="UP000326877">
    <property type="component" value="Unassembled WGS sequence"/>
</dbReference>
<sequence>MERSLSDSPLSDAPSNVTLYLLEVNVKERLAAYIPKDANDDTFSFLKNTFQYLPTDGKANLADDIESCCSDEELQQLAKHIDTALIRPFLAVGGKSKPLTPSPRVGTEDSIENLLSEIDDPVVREQERLRTQCLSRDGYRCVITKAYEETANPPPQIPFVGNLIAAHIIPFCLGSFSTNDELRGLGEIWQCFYRYFPGVRSRLNFTQASINDMQNVMMLERHAVHTHFGRFNLALEPTSVENQYRIWHSFTTGLPLYAHSFPQDRIITLKAQDGRYPLPSPILIETHYLIARIINATGRGEVVNDILRDYNGTPTLARDGTTDISRLLSVTTLGPSLHSAPAFEAQNPASLFCTRAKLGDNKENVSSGEILANAIWTQRSSLEAKAKDKGTEAYSDCDQETSYAARREH</sequence>
<feature type="domain" description="HNH nuclease" evidence="2">
    <location>
        <begin position="141"/>
        <end position="235"/>
    </location>
</feature>
<gene>
    <name evidence="3" type="ORF">BDV23DRAFT_171561</name>
</gene>
<accession>A0A5N7CD03</accession>
<dbReference type="AlphaFoldDB" id="A0A5N7CD03"/>
<proteinExistence type="predicted"/>
<name>A0A5N7CD03_PETAA</name>
<reference evidence="3" key="1">
    <citation type="submission" date="2019-04" db="EMBL/GenBank/DDBJ databases">
        <title>Friends and foes A comparative genomics studyof 23 Aspergillus species from section Flavi.</title>
        <authorList>
            <consortium name="DOE Joint Genome Institute"/>
            <person name="Kjaerbolling I."/>
            <person name="Vesth T."/>
            <person name="Frisvad J.C."/>
            <person name="Nybo J.L."/>
            <person name="Theobald S."/>
            <person name="Kildgaard S."/>
            <person name="Isbrandt T."/>
            <person name="Kuo A."/>
            <person name="Sato A."/>
            <person name="Lyhne E.K."/>
            <person name="Kogle M.E."/>
            <person name="Wiebenga A."/>
            <person name="Kun R.S."/>
            <person name="Lubbers R.J."/>
            <person name="Makela M.R."/>
            <person name="Barry K."/>
            <person name="Chovatia M."/>
            <person name="Clum A."/>
            <person name="Daum C."/>
            <person name="Haridas S."/>
            <person name="He G."/>
            <person name="LaButti K."/>
            <person name="Lipzen A."/>
            <person name="Mondo S."/>
            <person name="Riley R."/>
            <person name="Salamov A."/>
            <person name="Simmons B.A."/>
            <person name="Magnuson J.K."/>
            <person name="Henrissat B."/>
            <person name="Mortensen U.H."/>
            <person name="Larsen T.O."/>
            <person name="Devries R.P."/>
            <person name="Grigoriev I.V."/>
            <person name="Machida M."/>
            <person name="Baker S.E."/>
            <person name="Andersen M.R."/>
        </authorList>
    </citation>
    <scope>NUCLEOTIDE SEQUENCE [LARGE SCALE GENOMIC DNA]</scope>
    <source>
        <strain evidence="3">IBT 14317</strain>
    </source>
</reference>
<dbReference type="EMBL" id="ML735244">
    <property type="protein sequence ID" value="KAE8391608.1"/>
    <property type="molecule type" value="Genomic_DNA"/>
</dbReference>
<evidence type="ECO:0000259" key="2">
    <source>
        <dbReference type="Pfam" id="PF13391"/>
    </source>
</evidence>